<evidence type="ECO:0000256" key="1">
    <source>
        <dbReference type="ARBA" id="ARBA00022679"/>
    </source>
</evidence>
<keyword evidence="1 4" id="KW-0808">Transferase</keyword>
<dbReference type="RefSeq" id="WP_143848334.1">
    <property type="nucleotide sequence ID" value="NZ_VLXZ01000004.1"/>
</dbReference>
<keyword evidence="3 4" id="KW-0012">Acyltransferase</keyword>
<dbReference type="Pfam" id="PF20085">
    <property type="entry name" value="TGL"/>
    <property type="match status" value="1"/>
</dbReference>
<evidence type="ECO:0000313" key="4">
    <source>
        <dbReference type="EMBL" id="TSB47104.1"/>
    </source>
</evidence>
<evidence type="ECO:0000256" key="3">
    <source>
        <dbReference type="ARBA" id="ARBA00023315"/>
    </source>
</evidence>
<dbReference type="GO" id="GO:0030435">
    <property type="term" value="P:sporulation resulting in formation of a cellular spore"/>
    <property type="evidence" value="ECO:0007669"/>
    <property type="project" value="UniProtKB-KW"/>
</dbReference>
<organism evidence="4 5">
    <name type="scientific">Alkalicoccobacillus porphyridii</name>
    <dbReference type="NCBI Taxonomy" id="2597270"/>
    <lineage>
        <taxon>Bacteria</taxon>
        <taxon>Bacillati</taxon>
        <taxon>Bacillota</taxon>
        <taxon>Bacilli</taxon>
        <taxon>Bacillales</taxon>
        <taxon>Bacillaceae</taxon>
        <taxon>Alkalicoccobacillus</taxon>
    </lineage>
</organism>
<dbReference type="AlphaFoldDB" id="A0A554A079"/>
<proteinExistence type="inferred from homology"/>
<sequence length="243" mass="27388">MIMINGQVLQESQLQSIQVTSKERPILNTLASNQTAYYFTSINELTFEVKVRANTTQASYDLLQSGAGFADFEHSTCNQALWTLTPEGGFLLKSSVSPQRGIDDIFKNGSLYSFECAVAIIIIFYKATLDSIGAASFNTLFQGMYLFSWRYDEDLHLISHSGSEFVPGDCVYFNNPEFNPRTPEWRGENAIVMDYDLYFGHGIGIVPGQSIIQSLNEERRPGARLSAYLENRITHPEYRYLGP</sequence>
<dbReference type="Proteomes" id="UP000318521">
    <property type="component" value="Unassembled WGS sequence"/>
</dbReference>
<evidence type="ECO:0000256" key="2">
    <source>
        <dbReference type="ARBA" id="ARBA00022969"/>
    </source>
</evidence>
<comment type="caution">
    <text evidence="4">The sequence shown here is derived from an EMBL/GenBank/DDBJ whole genome shotgun (WGS) entry which is preliminary data.</text>
</comment>
<dbReference type="EC" id="2.3.2.13" evidence="4"/>
<dbReference type="EMBL" id="VLXZ01000004">
    <property type="protein sequence ID" value="TSB47104.1"/>
    <property type="molecule type" value="Genomic_DNA"/>
</dbReference>
<dbReference type="InterPro" id="IPR020916">
    <property type="entry name" value="Gln_gamma-glutamylTfrase_bac"/>
</dbReference>
<name>A0A554A079_9BACI</name>
<keyword evidence="2" id="KW-0749">Sporulation</keyword>
<dbReference type="GO" id="GO:0003810">
    <property type="term" value="F:protein-glutamine gamma-glutamyltransferase activity"/>
    <property type="evidence" value="ECO:0007669"/>
    <property type="project" value="UniProtKB-EC"/>
</dbReference>
<keyword evidence="5" id="KW-1185">Reference proteome</keyword>
<dbReference type="NCBIfam" id="NF002869">
    <property type="entry name" value="PRK03187.1"/>
    <property type="match status" value="1"/>
</dbReference>
<protein>
    <submittedName>
        <fullName evidence="4">Protein-glutamine gamma-glutamyltransferase</fullName>
        <ecNumber evidence="4">2.3.2.13</ecNumber>
    </submittedName>
</protein>
<gene>
    <name evidence="4" type="ORF">FN960_08805</name>
</gene>
<dbReference type="HAMAP" id="MF_00727">
    <property type="entry name" value="Tgl"/>
    <property type="match status" value="1"/>
</dbReference>
<dbReference type="OrthoDB" id="1845399at2"/>
<accession>A0A554A079</accession>
<reference evidence="4 5" key="1">
    <citation type="submission" date="2019-07" db="EMBL/GenBank/DDBJ databases">
        <authorList>
            <person name="Park Y.J."/>
            <person name="Jeong S.E."/>
            <person name="Jung H.S."/>
        </authorList>
    </citation>
    <scope>NUCLEOTIDE SEQUENCE [LARGE SCALE GENOMIC DNA]</scope>
    <source>
        <strain evidence="5">P16(2019)</strain>
    </source>
</reference>
<evidence type="ECO:0000313" key="5">
    <source>
        <dbReference type="Proteomes" id="UP000318521"/>
    </source>
</evidence>